<organism evidence="1 2">
    <name type="scientific">Mycena pura</name>
    <dbReference type="NCBI Taxonomy" id="153505"/>
    <lineage>
        <taxon>Eukaryota</taxon>
        <taxon>Fungi</taxon>
        <taxon>Dikarya</taxon>
        <taxon>Basidiomycota</taxon>
        <taxon>Agaricomycotina</taxon>
        <taxon>Agaricomycetes</taxon>
        <taxon>Agaricomycetidae</taxon>
        <taxon>Agaricales</taxon>
        <taxon>Marasmiineae</taxon>
        <taxon>Mycenaceae</taxon>
        <taxon>Mycena</taxon>
    </lineage>
</organism>
<keyword evidence="2" id="KW-1185">Reference proteome</keyword>
<name>A0AAD6UXK0_9AGAR</name>
<reference evidence="1" key="1">
    <citation type="submission" date="2023-03" db="EMBL/GenBank/DDBJ databases">
        <title>Massive genome expansion in bonnet fungi (Mycena s.s.) driven by repeated elements and novel gene families across ecological guilds.</title>
        <authorList>
            <consortium name="Lawrence Berkeley National Laboratory"/>
            <person name="Harder C.B."/>
            <person name="Miyauchi S."/>
            <person name="Viragh M."/>
            <person name="Kuo A."/>
            <person name="Thoen E."/>
            <person name="Andreopoulos B."/>
            <person name="Lu D."/>
            <person name="Skrede I."/>
            <person name="Drula E."/>
            <person name="Henrissat B."/>
            <person name="Morin E."/>
            <person name="Kohler A."/>
            <person name="Barry K."/>
            <person name="LaButti K."/>
            <person name="Morin E."/>
            <person name="Salamov A."/>
            <person name="Lipzen A."/>
            <person name="Mereny Z."/>
            <person name="Hegedus B."/>
            <person name="Baldrian P."/>
            <person name="Stursova M."/>
            <person name="Weitz H."/>
            <person name="Taylor A."/>
            <person name="Grigoriev I.V."/>
            <person name="Nagy L.G."/>
            <person name="Martin F."/>
            <person name="Kauserud H."/>
        </authorList>
    </citation>
    <scope>NUCLEOTIDE SEQUENCE</scope>
    <source>
        <strain evidence="1">9144</strain>
    </source>
</reference>
<evidence type="ECO:0000313" key="2">
    <source>
        <dbReference type="Proteomes" id="UP001219525"/>
    </source>
</evidence>
<comment type="caution">
    <text evidence="1">The sequence shown here is derived from an EMBL/GenBank/DDBJ whole genome shotgun (WGS) entry which is preliminary data.</text>
</comment>
<dbReference type="AlphaFoldDB" id="A0AAD6UXK0"/>
<gene>
    <name evidence="1" type="ORF">GGX14DRAFT_574628</name>
</gene>
<sequence>MHFMNPCHYEYLAAYRTKFPNLPADAHRYFEPFSAPVNLDLKMCRNPVPNSLEFLWPRLHTCTLSRCRPEDVLQMLPLFSPDTRICITHAHMYFQASTRPPHAPVQSAVSGLLFRDCDISFMANVLEPLTAPRLQKLAIWEHCDDRSNMTVTALLHLSSRALTHLGVRLLPGAEDELAALLESRRALHLEELDVDSSVALSVPPQLIDAPGTRDILQVPKLRVRKLRETDDTALLQSHPPLLKSLWLEWELAGPRTDWIKLRVTGLEVGFTTDYEL</sequence>
<evidence type="ECO:0000313" key="1">
    <source>
        <dbReference type="EMBL" id="KAJ7196811.1"/>
    </source>
</evidence>
<proteinExistence type="predicted"/>
<dbReference type="Proteomes" id="UP001219525">
    <property type="component" value="Unassembled WGS sequence"/>
</dbReference>
<protein>
    <submittedName>
        <fullName evidence="1">Uncharacterized protein</fullName>
    </submittedName>
</protein>
<dbReference type="EMBL" id="JARJCW010000081">
    <property type="protein sequence ID" value="KAJ7196811.1"/>
    <property type="molecule type" value="Genomic_DNA"/>
</dbReference>
<accession>A0AAD6UXK0</accession>